<organism evidence="6 7">
    <name type="scientific">Penaeus vannamei</name>
    <name type="common">Whiteleg shrimp</name>
    <name type="synonym">Litopenaeus vannamei</name>
    <dbReference type="NCBI Taxonomy" id="6689"/>
    <lineage>
        <taxon>Eukaryota</taxon>
        <taxon>Metazoa</taxon>
        <taxon>Ecdysozoa</taxon>
        <taxon>Arthropoda</taxon>
        <taxon>Crustacea</taxon>
        <taxon>Multicrustacea</taxon>
        <taxon>Malacostraca</taxon>
        <taxon>Eumalacostraca</taxon>
        <taxon>Eucarida</taxon>
        <taxon>Decapoda</taxon>
        <taxon>Dendrobranchiata</taxon>
        <taxon>Penaeoidea</taxon>
        <taxon>Penaeidae</taxon>
        <taxon>Penaeus</taxon>
    </lineage>
</organism>
<dbReference type="InterPro" id="IPR048285">
    <property type="entry name" value="Integrin_alpha_Ig-like_2"/>
</dbReference>
<comment type="caution">
    <text evidence="6">The sequence shown here is derived from an EMBL/GenBank/DDBJ whole genome shotgun (WGS) entry which is preliminary data.</text>
</comment>
<dbReference type="Gene3D" id="2.60.40.1510">
    <property type="entry name" value="ntegrin, alpha v. Chain A, domain 3"/>
    <property type="match status" value="1"/>
</dbReference>
<dbReference type="STRING" id="6689.A0A3R7M202"/>
<gene>
    <name evidence="6" type="ORF">C7M84_016967</name>
</gene>
<dbReference type="Proteomes" id="UP000283509">
    <property type="component" value="Unassembled WGS sequence"/>
</dbReference>
<evidence type="ECO:0000256" key="4">
    <source>
        <dbReference type="ARBA" id="ARBA00023180"/>
    </source>
</evidence>
<dbReference type="GO" id="GO:0005178">
    <property type="term" value="F:integrin binding"/>
    <property type="evidence" value="ECO:0007669"/>
    <property type="project" value="TreeGrafter"/>
</dbReference>
<evidence type="ECO:0000256" key="1">
    <source>
        <dbReference type="ARBA" id="ARBA00004479"/>
    </source>
</evidence>
<keyword evidence="2 6" id="KW-0401">Integrin</keyword>
<dbReference type="PANTHER" id="PTHR23220:SF83">
    <property type="entry name" value="INTEGRIN ALPHA-PS3-RELATED"/>
    <property type="match status" value="1"/>
</dbReference>
<dbReference type="SUPFAM" id="SSF69179">
    <property type="entry name" value="Integrin domains"/>
    <property type="match status" value="1"/>
</dbReference>
<comment type="subcellular location">
    <subcellularLocation>
        <location evidence="1">Membrane</location>
        <topology evidence="1">Single-pass type I membrane protein</topology>
    </subcellularLocation>
</comment>
<proteinExistence type="predicted"/>
<dbReference type="GO" id="GO:0009897">
    <property type="term" value="C:external side of plasma membrane"/>
    <property type="evidence" value="ECO:0007669"/>
    <property type="project" value="TreeGrafter"/>
</dbReference>
<dbReference type="GO" id="GO:0007160">
    <property type="term" value="P:cell-matrix adhesion"/>
    <property type="evidence" value="ECO:0007669"/>
    <property type="project" value="TreeGrafter"/>
</dbReference>
<dbReference type="Pfam" id="PF20805">
    <property type="entry name" value="Integrin_A_Ig_2"/>
    <property type="match status" value="1"/>
</dbReference>
<evidence type="ECO:0000313" key="6">
    <source>
        <dbReference type="EMBL" id="ROT65076.1"/>
    </source>
</evidence>
<reference evidence="6 7" key="2">
    <citation type="submission" date="2019-01" db="EMBL/GenBank/DDBJ databases">
        <title>The decoding of complex shrimp genome reveals the adaptation for benthos swimmer, frequently molting mechanism and breeding impact on genome.</title>
        <authorList>
            <person name="Sun Y."/>
            <person name="Gao Y."/>
            <person name="Yu Y."/>
        </authorList>
    </citation>
    <scope>NUCLEOTIDE SEQUENCE [LARGE SCALE GENOMIC DNA]</scope>
    <source>
        <tissue evidence="6">Muscle</tissue>
    </source>
</reference>
<evidence type="ECO:0000256" key="2">
    <source>
        <dbReference type="ARBA" id="ARBA00023037"/>
    </source>
</evidence>
<keyword evidence="4" id="KW-0325">Glycoprotein</keyword>
<dbReference type="AlphaFoldDB" id="A0A3R7M202"/>
<dbReference type="PANTHER" id="PTHR23220">
    <property type="entry name" value="INTEGRIN ALPHA"/>
    <property type="match status" value="1"/>
</dbReference>
<dbReference type="EMBL" id="QCYY01003147">
    <property type="protein sequence ID" value="ROT65076.1"/>
    <property type="molecule type" value="Genomic_DNA"/>
</dbReference>
<evidence type="ECO:0000313" key="7">
    <source>
        <dbReference type="Proteomes" id="UP000283509"/>
    </source>
</evidence>
<reference evidence="6 7" key="1">
    <citation type="submission" date="2018-04" db="EMBL/GenBank/DDBJ databases">
        <authorList>
            <person name="Zhang X."/>
            <person name="Yuan J."/>
            <person name="Li F."/>
            <person name="Xiang J."/>
        </authorList>
    </citation>
    <scope>NUCLEOTIDE SEQUENCE [LARGE SCALE GENOMIC DNA]</scope>
    <source>
        <tissue evidence="6">Muscle</tissue>
    </source>
</reference>
<evidence type="ECO:0000256" key="3">
    <source>
        <dbReference type="ARBA" id="ARBA00023136"/>
    </source>
</evidence>
<evidence type="ECO:0000259" key="5">
    <source>
        <dbReference type="Pfam" id="PF20805"/>
    </source>
</evidence>
<accession>A0A3R7M202</accession>
<dbReference type="GO" id="GO:0007229">
    <property type="term" value="P:integrin-mediated signaling pathway"/>
    <property type="evidence" value="ECO:0007669"/>
    <property type="project" value="UniProtKB-KW"/>
</dbReference>
<dbReference type="InterPro" id="IPR032695">
    <property type="entry name" value="Integrin_dom_sf"/>
</dbReference>
<dbReference type="GO" id="GO:0008305">
    <property type="term" value="C:integrin complex"/>
    <property type="evidence" value="ECO:0007669"/>
    <property type="project" value="TreeGrafter"/>
</dbReference>
<keyword evidence="3" id="KW-0472">Membrane</keyword>
<dbReference type="GO" id="GO:0033627">
    <property type="term" value="P:cell adhesion mediated by integrin"/>
    <property type="evidence" value="ECO:0007669"/>
    <property type="project" value="TreeGrafter"/>
</dbReference>
<feature type="domain" description="Integrin alpha second immunoglobulin-like" evidence="5">
    <location>
        <begin position="97"/>
        <end position="180"/>
    </location>
</feature>
<keyword evidence="7" id="KW-1185">Reference proteome</keyword>
<name>A0A3R7M202_PENVA</name>
<sequence length="375" mass="39750">MRLELTVDEGTGDRANFLASGTGVITEEVELSRDVRKCEHYDIKLKDDLKNATHPLEIVFRFTSDDLDPASPWCPRCGVAAPSSPAAHRTPSPRLGCGADAVCTPTLTLEAAWAEGVTDGRYTLGSGAGLHLHVGVGVGGEPAYNGWMGVRLPQGLSFRSLPYKCVASDARNAHCSLDNPEKLTLVAQEEEGQLGSQEGAVKVVVSAGASGAEEMRKILTLGLVSDVRLYLSGQAEDESLHYDPASVSPQVTVRTFFQVENKGPTAAAEVPVKILVPVAYSSSAGLNFTFGEVVEVSLASSCSDEGVVSDMGGVTDGEVSKPPFDTTLSVTCAAPGFLCHSFTCTFRETQQAQAVALNTRYNFEQMQEAARRACG</sequence>
<dbReference type="GO" id="GO:0007157">
    <property type="term" value="P:heterophilic cell-cell adhesion via plasma membrane cell adhesion molecules"/>
    <property type="evidence" value="ECO:0007669"/>
    <property type="project" value="UniProtKB-ARBA"/>
</dbReference>
<protein>
    <submittedName>
        <fullName evidence="6">Putative integrin alpha-PS4-like isoform X1</fullName>
    </submittedName>
</protein>